<organism evidence="3 4">
    <name type="scientific">Letharia lupina</name>
    <dbReference type="NCBI Taxonomy" id="560253"/>
    <lineage>
        <taxon>Eukaryota</taxon>
        <taxon>Fungi</taxon>
        <taxon>Dikarya</taxon>
        <taxon>Ascomycota</taxon>
        <taxon>Pezizomycotina</taxon>
        <taxon>Lecanoromycetes</taxon>
        <taxon>OSLEUM clade</taxon>
        <taxon>Lecanoromycetidae</taxon>
        <taxon>Lecanorales</taxon>
        <taxon>Lecanorineae</taxon>
        <taxon>Parmeliaceae</taxon>
        <taxon>Letharia</taxon>
    </lineage>
</organism>
<reference evidence="3 4" key="1">
    <citation type="journal article" date="2020" name="Genomics">
        <title>Complete, high-quality genomes from long-read metagenomic sequencing of two wolf lichen thalli reveals enigmatic genome architecture.</title>
        <authorList>
            <person name="McKenzie S.K."/>
            <person name="Walston R.F."/>
            <person name="Allen J.L."/>
        </authorList>
    </citation>
    <scope>NUCLEOTIDE SEQUENCE [LARGE SCALE GENOMIC DNA]</scope>
    <source>
        <strain evidence="3">WasteWater1</strain>
    </source>
</reference>
<proteinExistence type="predicted"/>
<gene>
    <name evidence="3" type="ORF">HO133_002881</name>
</gene>
<dbReference type="Pfam" id="PF20263">
    <property type="entry name" value="LYRM2-like"/>
    <property type="match status" value="1"/>
</dbReference>
<feature type="region of interest" description="Disordered" evidence="1">
    <location>
        <begin position="237"/>
        <end position="257"/>
    </location>
</feature>
<dbReference type="EMBL" id="JACCJB010000016">
    <property type="protein sequence ID" value="KAF6220449.1"/>
    <property type="molecule type" value="Genomic_DNA"/>
</dbReference>
<comment type="caution">
    <text evidence="3">The sequence shown here is derived from an EMBL/GenBank/DDBJ whole genome shotgun (WGS) entry which is preliminary data.</text>
</comment>
<dbReference type="Proteomes" id="UP000593566">
    <property type="component" value="Unassembled WGS sequence"/>
</dbReference>
<keyword evidence="4" id="KW-1185">Reference proteome</keyword>
<dbReference type="RefSeq" id="XP_037149884.1">
    <property type="nucleotide sequence ID" value="XM_037293806.1"/>
</dbReference>
<dbReference type="GeneID" id="59331293"/>
<protein>
    <recommendedName>
        <fullName evidence="2">LYR motif-containing protein Cup1-like N-terminal domain-containing protein</fullName>
    </recommendedName>
</protein>
<evidence type="ECO:0000256" key="1">
    <source>
        <dbReference type="SAM" id="MobiDB-lite"/>
    </source>
</evidence>
<evidence type="ECO:0000313" key="4">
    <source>
        <dbReference type="Proteomes" id="UP000593566"/>
    </source>
</evidence>
<accession>A0A8H6CBZ3</accession>
<dbReference type="AlphaFoldDB" id="A0A8H6CBZ3"/>
<evidence type="ECO:0000313" key="3">
    <source>
        <dbReference type="EMBL" id="KAF6220449.1"/>
    </source>
</evidence>
<dbReference type="CDD" id="cd20273">
    <property type="entry name" value="Complex1_LYR_unchar"/>
    <property type="match status" value="1"/>
</dbReference>
<feature type="domain" description="LYR motif-containing protein Cup1-like N-terminal" evidence="2">
    <location>
        <begin position="32"/>
        <end position="129"/>
    </location>
</feature>
<dbReference type="InterPro" id="IPR046896">
    <property type="entry name" value="Cup1-like_N"/>
</dbReference>
<name>A0A8H6CBZ3_9LECA</name>
<sequence length="355" mass="40658">MRLWRLGNRATNAHARYAAVNDASSRAVLHVFRALLRQCTYLPDPAARQYLHGHVVSRFRDYHPRSTLPFSSRRHKSAALVQQRLPSLLRTARRGLVFLCRANDGHMRHLGKILAMTYGRVGKRRHQLLKDLKIPDVPVDQAVIEKLSEPGNQAVPHPSEQLMTLIKSQAKRRLSDFSRSNTPRPKLVIPEENSWGRPMPIRRVRNFKRRWYAETLDRIMPPLPEAEWNRLRMRASGQSPWEGPVTRRKWAGGPDDKERRHLVGERVKGPSTGSCSKPHNITTRYMRRLWAKISVQCPLIKPNAAKKSGWDVLWGDVRGHDTTRFALGHRGEGGYDMFRGVDERGRVIAEGNSAG</sequence>
<evidence type="ECO:0000259" key="2">
    <source>
        <dbReference type="Pfam" id="PF20263"/>
    </source>
</evidence>